<accession>X1U005</accession>
<dbReference type="Pfam" id="PF04014">
    <property type="entry name" value="MazE_antitoxin"/>
    <property type="match status" value="1"/>
</dbReference>
<feature type="domain" description="SpoVT-AbrB" evidence="1">
    <location>
        <begin position="7"/>
        <end position="50"/>
    </location>
</feature>
<dbReference type="AlphaFoldDB" id="X1U005"/>
<evidence type="ECO:0000313" key="2">
    <source>
        <dbReference type="EMBL" id="GAJ10854.1"/>
    </source>
</evidence>
<proteinExistence type="predicted"/>
<organism evidence="2">
    <name type="scientific">marine sediment metagenome</name>
    <dbReference type="NCBI Taxonomy" id="412755"/>
    <lineage>
        <taxon>unclassified sequences</taxon>
        <taxon>metagenomes</taxon>
        <taxon>ecological metagenomes</taxon>
    </lineage>
</organism>
<dbReference type="SUPFAM" id="SSF89447">
    <property type="entry name" value="AbrB/MazE/MraZ-like"/>
    <property type="match status" value="1"/>
</dbReference>
<name>X1U005_9ZZZZ</name>
<dbReference type="EMBL" id="BARW01030895">
    <property type="protein sequence ID" value="GAJ10854.1"/>
    <property type="molecule type" value="Genomic_DNA"/>
</dbReference>
<dbReference type="InterPro" id="IPR007159">
    <property type="entry name" value="SpoVT-AbrB_dom"/>
</dbReference>
<dbReference type="Gene3D" id="2.10.260.10">
    <property type="match status" value="1"/>
</dbReference>
<reference evidence="2" key="1">
    <citation type="journal article" date="2014" name="Front. Microbiol.">
        <title>High frequency of phylogenetically diverse reductive dehalogenase-homologous genes in deep subseafloor sedimentary metagenomes.</title>
        <authorList>
            <person name="Kawai M."/>
            <person name="Futagami T."/>
            <person name="Toyoda A."/>
            <person name="Takaki Y."/>
            <person name="Nishi S."/>
            <person name="Hori S."/>
            <person name="Arai W."/>
            <person name="Tsubouchi T."/>
            <person name="Morono Y."/>
            <person name="Uchiyama I."/>
            <person name="Ito T."/>
            <person name="Fujiyama A."/>
            <person name="Inagaki F."/>
            <person name="Takami H."/>
        </authorList>
    </citation>
    <scope>NUCLEOTIDE SEQUENCE</scope>
    <source>
        <strain evidence="2">Expedition CK06-06</strain>
    </source>
</reference>
<gene>
    <name evidence="2" type="ORF">S12H4_49275</name>
</gene>
<dbReference type="InterPro" id="IPR037914">
    <property type="entry name" value="SpoVT-AbrB_sf"/>
</dbReference>
<sequence>MALRRKIRIVGSSLMANIPSDIANIFELSDGDIIEYEINTDEKSITIRKVEE</sequence>
<comment type="caution">
    <text evidence="2">The sequence shown here is derived from an EMBL/GenBank/DDBJ whole genome shotgun (WGS) entry which is preliminary data.</text>
</comment>
<dbReference type="GO" id="GO:0003677">
    <property type="term" value="F:DNA binding"/>
    <property type="evidence" value="ECO:0007669"/>
    <property type="project" value="InterPro"/>
</dbReference>
<protein>
    <recommendedName>
        <fullName evidence="1">SpoVT-AbrB domain-containing protein</fullName>
    </recommendedName>
</protein>
<evidence type="ECO:0000259" key="1">
    <source>
        <dbReference type="Pfam" id="PF04014"/>
    </source>
</evidence>